<evidence type="ECO:0000313" key="3">
    <source>
        <dbReference type="Proteomes" id="UP001604277"/>
    </source>
</evidence>
<dbReference type="EMBL" id="JBFOLJ010000012">
    <property type="protein sequence ID" value="KAL2487707.1"/>
    <property type="molecule type" value="Genomic_DNA"/>
</dbReference>
<comment type="caution">
    <text evidence="2">The sequence shown here is derived from an EMBL/GenBank/DDBJ whole genome shotgun (WGS) entry which is preliminary data.</text>
</comment>
<feature type="transmembrane region" description="Helical" evidence="1">
    <location>
        <begin position="12"/>
        <end position="35"/>
    </location>
</feature>
<proteinExistence type="predicted"/>
<name>A0ABD1RH07_9LAMI</name>
<sequence length="101" mass="11121">MGAIKAAVADGVLTFMRVFCASTFGTLTFVVASVLGEAQGLPTHVITTVLVFLLLFIFGIIGVSWASHLQSHCDNTFFVFLIYFLQFDTSYFLSKNKDTKL</sequence>
<keyword evidence="1" id="KW-0812">Transmembrane</keyword>
<protein>
    <submittedName>
        <fullName evidence="2">Small basic intrinsic protein 1-2</fullName>
    </submittedName>
</protein>
<gene>
    <name evidence="2" type="ORF">Fot_40999</name>
</gene>
<organism evidence="2 3">
    <name type="scientific">Forsythia ovata</name>
    <dbReference type="NCBI Taxonomy" id="205694"/>
    <lineage>
        <taxon>Eukaryota</taxon>
        <taxon>Viridiplantae</taxon>
        <taxon>Streptophyta</taxon>
        <taxon>Embryophyta</taxon>
        <taxon>Tracheophyta</taxon>
        <taxon>Spermatophyta</taxon>
        <taxon>Magnoliopsida</taxon>
        <taxon>eudicotyledons</taxon>
        <taxon>Gunneridae</taxon>
        <taxon>Pentapetalae</taxon>
        <taxon>asterids</taxon>
        <taxon>lamiids</taxon>
        <taxon>Lamiales</taxon>
        <taxon>Oleaceae</taxon>
        <taxon>Forsythieae</taxon>
        <taxon>Forsythia</taxon>
    </lineage>
</organism>
<dbReference type="Proteomes" id="UP001604277">
    <property type="component" value="Unassembled WGS sequence"/>
</dbReference>
<keyword evidence="1" id="KW-1133">Transmembrane helix</keyword>
<feature type="transmembrane region" description="Helical" evidence="1">
    <location>
        <begin position="41"/>
        <end position="65"/>
    </location>
</feature>
<keyword evidence="1" id="KW-0472">Membrane</keyword>
<dbReference type="AlphaFoldDB" id="A0ABD1RH07"/>
<evidence type="ECO:0000256" key="1">
    <source>
        <dbReference type="SAM" id="Phobius"/>
    </source>
</evidence>
<reference evidence="3" key="1">
    <citation type="submission" date="2024-07" db="EMBL/GenBank/DDBJ databases">
        <title>Two chromosome-level genome assemblies of Korean endemic species Abeliophyllum distichum and Forsythia ovata (Oleaceae).</title>
        <authorList>
            <person name="Jang H."/>
        </authorList>
    </citation>
    <scope>NUCLEOTIDE SEQUENCE [LARGE SCALE GENOMIC DNA]</scope>
</reference>
<accession>A0ABD1RH07</accession>
<feature type="transmembrane region" description="Helical" evidence="1">
    <location>
        <begin position="77"/>
        <end position="94"/>
    </location>
</feature>
<keyword evidence="3" id="KW-1185">Reference proteome</keyword>
<evidence type="ECO:0000313" key="2">
    <source>
        <dbReference type="EMBL" id="KAL2487707.1"/>
    </source>
</evidence>